<organism evidence="3 4">
    <name type="scientific">Paludibacterium purpuratum</name>
    <dbReference type="NCBI Taxonomy" id="1144873"/>
    <lineage>
        <taxon>Bacteria</taxon>
        <taxon>Pseudomonadati</taxon>
        <taxon>Pseudomonadota</taxon>
        <taxon>Betaproteobacteria</taxon>
        <taxon>Neisseriales</taxon>
        <taxon>Chromobacteriaceae</taxon>
        <taxon>Paludibacterium</taxon>
    </lineage>
</organism>
<evidence type="ECO:0000313" key="4">
    <source>
        <dbReference type="Proteomes" id="UP000295611"/>
    </source>
</evidence>
<dbReference type="PANTHER" id="PTHR33055:SF3">
    <property type="entry name" value="PUTATIVE TRANSPOSASE FOR IS117-RELATED"/>
    <property type="match status" value="1"/>
</dbReference>
<feature type="domain" description="Transposase IS110-like N-terminal" evidence="1">
    <location>
        <begin position="5"/>
        <end position="148"/>
    </location>
</feature>
<dbReference type="GO" id="GO:0006313">
    <property type="term" value="P:DNA transposition"/>
    <property type="evidence" value="ECO:0007669"/>
    <property type="project" value="InterPro"/>
</dbReference>
<dbReference type="AlphaFoldDB" id="A0A4R7ATZ2"/>
<dbReference type="Pfam" id="PF02371">
    <property type="entry name" value="Transposase_20"/>
    <property type="match status" value="1"/>
</dbReference>
<dbReference type="PANTHER" id="PTHR33055">
    <property type="entry name" value="TRANSPOSASE FOR INSERTION SEQUENCE ELEMENT IS1111A"/>
    <property type="match status" value="1"/>
</dbReference>
<dbReference type="EMBL" id="SNZP01000034">
    <property type="protein sequence ID" value="TDR69927.1"/>
    <property type="molecule type" value="Genomic_DNA"/>
</dbReference>
<dbReference type="Pfam" id="PF01548">
    <property type="entry name" value="DEDD_Tnp_IS110"/>
    <property type="match status" value="1"/>
</dbReference>
<comment type="caution">
    <text evidence="3">The sequence shown here is derived from an EMBL/GenBank/DDBJ whole genome shotgun (WGS) entry which is preliminary data.</text>
</comment>
<dbReference type="OrthoDB" id="9795150at2"/>
<gene>
    <name evidence="3" type="ORF">DFP86_1341</name>
</gene>
<dbReference type="GO" id="GO:0004803">
    <property type="term" value="F:transposase activity"/>
    <property type="evidence" value="ECO:0007669"/>
    <property type="project" value="InterPro"/>
</dbReference>
<dbReference type="Proteomes" id="UP000295611">
    <property type="component" value="Unassembled WGS sequence"/>
</dbReference>
<name>A0A4R7ATZ2_9NEIS</name>
<evidence type="ECO:0000313" key="3">
    <source>
        <dbReference type="EMBL" id="TDR69927.1"/>
    </source>
</evidence>
<accession>A0A4R7ATZ2</accession>
<evidence type="ECO:0000259" key="2">
    <source>
        <dbReference type="Pfam" id="PF02371"/>
    </source>
</evidence>
<dbReference type="InterPro" id="IPR002525">
    <property type="entry name" value="Transp_IS110-like_N"/>
</dbReference>
<dbReference type="RefSeq" id="WP_133684329.1">
    <property type="nucleotide sequence ID" value="NZ_SNZP01000034.1"/>
</dbReference>
<proteinExistence type="predicted"/>
<protein>
    <submittedName>
        <fullName evidence="3">Transposase</fullName>
    </submittedName>
</protein>
<dbReference type="GO" id="GO:0003677">
    <property type="term" value="F:DNA binding"/>
    <property type="evidence" value="ECO:0007669"/>
    <property type="project" value="InterPro"/>
</dbReference>
<dbReference type="InterPro" id="IPR047650">
    <property type="entry name" value="Transpos_IS110"/>
</dbReference>
<feature type="domain" description="Transposase IS116/IS110/IS902 C-terminal" evidence="2">
    <location>
        <begin position="193"/>
        <end position="277"/>
    </location>
</feature>
<evidence type="ECO:0000259" key="1">
    <source>
        <dbReference type="Pfam" id="PF01548"/>
    </source>
</evidence>
<reference evidence="3 4" key="1">
    <citation type="submission" date="2019-03" db="EMBL/GenBank/DDBJ databases">
        <title>Genomic Encyclopedia of Type Strains, Phase III (KMG-III): the genomes of soil and plant-associated and newly described type strains.</title>
        <authorList>
            <person name="Whitman W."/>
        </authorList>
    </citation>
    <scope>NUCLEOTIDE SEQUENCE [LARGE SCALE GENOMIC DNA]</scope>
    <source>
        <strain evidence="3 4">CECT 8976</strain>
    </source>
</reference>
<dbReference type="InterPro" id="IPR003346">
    <property type="entry name" value="Transposase_20"/>
</dbReference>
<sequence>MTHILGIDIAKSKFDIALRFPNGKYKSKVFENSPKGFAELASWLERHQAGQPHACMEATGTYWEALAEFLADSGHPVSVINPAQIKAYGTASLVRSKTDKVDAKLIAEFCFSQTPEPWQAPPRSLRILRALIHRREALNDMLTQEHNRRLVADESIHEQLDKHIAYLEEAIRKVDEQIRQHIDDDPDLRQQRHLLDSVPGLGDKTIPVLLAHYGGPSRFARAKEAAAFAGLDPRHHESGSSVRGKTRMSKVGHAGIRRALYMPAMVVMCKTEWGKAFRDRLQAAGKAPMVIIGALMRKLVHIAHGVLKSGKPFDSSFLIA</sequence>
<keyword evidence="4" id="KW-1185">Reference proteome</keyword>